<evidence type="ECO:0008006" key="3">
    <source>
        <dbReference type="Google" id="ProtNLM"/>
    </source>
</evidence>
<evidence type="ECO:0000313" key="2">
    <source>
        <dbReference type="Proteomes" id="UP000198542"/>
    </source>
</evidence>
<keyword evidence="2" id="KW-1185">Reference proteome</keyword>
<organism evidence="1 2">
    <name type="scientific">Pseudomonas jessenii</name>
    <dbReference type="NCBI Taxonomy" id="77298"/>
    <lineage>
        <taxon>Bacteria</taxon>
        <taxon>Pseudomonadati</taxon>
        <taxon>Pseudomonadota</taxon>
        <taxon>Gammaproteobacteria</taxon>
        <taxon>Pseudomonadales</taxon>
        <taxon>Pseudomonadaceae</taxon>
        <taxon>Pseudomonas</taxon>
    </lineage>
</organism>
<sequence length="193" mass="21490">MPGARADNHRHGGVVPRSRLVRESNLKFPEPHFFQIEQYNQSEITNQPVPDASMQLAATATVIVSSSAPRALTSVQALGLKPALVDALFCEAQLPYGHWKLPRLSPFTWAFILRVLWLCGYSRRVESACTARMRASTAARRLHSLASEGPVLLLGHGFMNRMIAKQLVADGWVRQKRNGSQYWSATVYQYGGV</sequence>
<name>A0A1H4T1F5_PSEJE</name>
<dbReference type="AlphaFoldDB" id="A0A1H4T1F5"/>
<dbReference type="EMBL" id="FNTC01000002">
    <property type="protein sequence ID" value="SEC50242.1"/>
    <property type="molecule type" value="Genomic_DNA"/>
</dbReference>
<dbReference type="SUPFAM" id="SSF53254">
    <property type="entry name" value="Phosphoglycerate mutase-like"/>
    <property type="match status" value="1"/>
</dbReference>
<accession>A0A1H4T1F5</accession>
<dbReference type="InterPro" id="IPR029033">
    <property type="entry name" value="His_PPase_superfam"/>
</dbReference>
<evidence type="ECO:0000313" key="1">
    <source>
        <dbReference type="EMBL" id="SEC50242.1"/>
    </source>
</evidence>
<reference evidence="2" key="1">
    <citation type="submission" date="2016-10" db="EMBL/GenBank/DDBJ databases">
        <authorList>
            <person name="Varghese N."/>
            <person name="Submissions S."/>
        </authorList>
    </citation>
    <scope>NUCLEOTIDE SEQUENCE [LARGE SCALE GENOMIC DNA]</scope>
    <source>
        <strain evidence="2">BS3660</strain>
    </source>
</reference>
<protein>
    <recommendedName>
        <fullName evidence="3">Histidine phosphatase family protein</fullName>
    </recommendedName>
</protein>
<proteinExistence type="predicted"/>
<gene>
    <name evidence="1" type="ORF">SAMN04490187_4617</name>
</gene>
<dbReference type="Proteomes" id="UP000198542">
    <property type="component" value="Unassembled WGS sequence"/>
</dbReference>